<evidence type="ECO:0000313" key="2">
    <source>
        <dbReference type="EMBL" id="GGA79639.1"/>
    </source>
</evidence>
<organism evidence="2 3">
    <name type="scientific">Edaphobacter acidisoli</name>
    <dbReference type="NCBI Taxonomy" id="2040573"/>
    <lineage>
        <taxon>Bacteria</taxon>
        <taxon>Pseudomonadati</taxon>
        <taxon>Acidobacteriota</taxon>
        <taxon>Terriglobia</taxon>
        <taxon>Terriglobales</taxon>
        <taxon>Acidobacteriaceae</taxon>
        <taxon>Edaphobacter</taxon>
    </lineage>
</organism>
<dbReference type="CDD" id="cd00448">
    <property type="entry name" value="YjgF_YER057c_UK114_family"/>
    <property type="match status" value="1"/>
</dbReference>
<dbReference type="GO" id="GO:0005829">
    <property type="term" value="C:cytosol"/>
    <property type="evidence" value="ECO:0007669"/>
    <property type="project" value="TreeGrafter"/>
</dbReference>
<dbReference type="InterPro" id="IPR006056">
    <property type="entry name" value="RidA"/>
</dbReference>
<dbReference type="Pfam" id="PF01042">
    <property type="entry name" value="Ribonuc_L-PSP"/>
    <property type="match status" value="1"/>
</dbReference>
<proteinExistence type="inferred from homology"/>
<dbReference type="AlphaFoldDB" id="A0A916S3I0"/>
<dbReference type="PROSITE" id="PS01094">
    <property type="entry name" value="UPF0076"/>
    <property type="match status" value="1"/>
</dbReference>
<dbReference type="InterPro" id="IPR006175">
    <property type="entry name" value="YjgF/YER057c/UK114"/>
</dbReference>
<reference evidence="2" key="1">
    <citation type="journal article" date="2014" name="Int. J. Syst. Evol. Microbiol.">
        <title>Complete genome sequence of Corynebacterium casei LMG S-19264T (=DSM 44701T), isolated from a smear-ripened cheese.</title>
        <authorList>
            <consortium name="US DOE Joint Genome Institute (JGI-PGF)"/>
            <person name="Walter F."/>
            <person name="Albersmeier A."/>
            <person name="Kalinowski J."/>
            <person name="Ruckert C."/>
        </authorList>
    </citation>
    <scope>NUCLEOTIDE SEQUENCE</scope>
    <source>
        <strain evidence="2">CGMCC 1.15447</strain>
    </source>
</reference>
<dbReference type="InterPro" id="IPR019897">
    <property type="entry name" value="RidA_CS"/>
</dbReference>
<keyword evidence="3" id="KW-1185">Reference proteome</keyword>
<dbReference type="Proteomes" id="UP000648801">
    <property type="component" value="Unassembled WGS sequence"/>
</dbReference>
<dbReference type="SUPFAM" id="SSF55298">
    <property type="entry name" value="YjgF-like"/>
    <property type="match status" value="1"/>
</dbReference>
<reference evidence="2" key="2">
    <citation type="submission" date="2020-09" db="EMBL/GenBank/DDBJ databases">
        <authorList>
            <person name="Sun Q."/>
            <person name="Zhou Y."/>
        </authorList>
    </citation>
    <scope>NUCLEOTIDE SEQUENCE</scope>
    <source>
        <strain evidence="2">CGMCC 1.15447</strain>
    </source>
</reference>
<dbReference type="FunFam" id="3.30.1330.40:FF:000001">
    <property type="entry name" value="L-PSP family endoribonuclease"/>
    <property type="match status" value="1"/>
</dbReference>
<dbReference type="PANTHER" id="PTHR11803">
    <property type="entry name" value="2-IMINOBUTANOATE/2-IMINOPROPANOATE DEAMINASE RIDA"/>
    <property type="match status" value="1"/>
</dbReference>
<evidence type="ECO:0008006" key="4">
    <source>
        <dbReference type="Google" id="ProtNLM"/>
    </source>
</evidence>
<name>A0A916S3I0_9BACT</name>
<comment type="caution">
    <text evidence="2">The sequence shown here is derived from an EMBL/GenBank/DDBJ whole genome shotgun (WGS) entry which is preliminary data.</text>
</comment>
<dbReference type="PANTHER" id="PTHR11803:SF39">
    <property type="entry name" value="2-IMINOBUTANOATE_2-IMINOPROPANOATE DEAMINASE"/>
    <property type="match status" value="1"/>
</dbReference>
<dbReference type="InterPro" id="IPR035959">
    <property type="entry name" value="RutC-like_sf"/>
</dbReference>
<dbReference type="NCBIfam" id="TIGR00004">
    <property type="entry name" value="Rid family detoxifying hydrolase"/>
    <property type="match status" value="1"/>
</dbReference>
<accession>A0A916S3I0</accession>
<gene>
    <name evidence="2" type="ORF">GCM10011507_33560</name>
</gene>
<evidence type="ECO:0000313" key="3">
    <source>
        <dbReference type="Proteomes" id="UP000648801"/>
    </source>
</evidence>
<dbReference type="EMBL" id="BMJB01000004">
    <property type="protein sequence ID" value="GGA79639.1"/>
    <property type="molecule type" value="Genomic_DNA"/>
</dbReference>
<sequence>MFVYLVPAEMLYRASVLHGEDDFYQLLPTSCNIEQRLKKTIDLMPMSDLSKTAISTKQAPVAIGPYSQAVRSGDFVFASGQVALDPVGGQLVPGSVVEQTTRALENIREVLLEAGLNLSNVVKTTVFLKNMSDFAAMNEVYARYLAPEGVVPPARSTVAVAGLPKDALVEIEVIARG</sequence>
<dbReference type="GO" id="GO:0019239">
    <property type="term" value="F:deaminase activity"/>
    <property type="evidence" value="ECO:0007669"/>
    <property type="project" value="TreeGrafter"/>
</dbReference>
<dbReference type="Gene3D" id="3.30.1330.40">
    <property type="entry name" value="RutC-like"/>
    <property type="match status" value="1"/>
</dbReference>
<comment type="similarity">
    <text evidence="1">Belongs to the RutC family.</text>
</comment>
<protein>
    <recommendedName>
        <fullName evidence="4">RidA family protein</fullName>
    </recommendedName>
</protein>
<evidence type="ECO:0000256" key="1">
    <source>
        <dbReference type="ARBA" id="ARBA00010552"/>
    </source>
</evidence>